<proteinExistence type="inferred from homology"/>
<keyword evidence="8 13" id="KW-0460">Magnesium</keyword>
<evidence type="ECO:0000259" key="16">
    <source>
        <dbReference type="Pfam" id="PF17927"/>
    </source>
</evidence>
<comment type="similarity">
    <text evidence="1 13">Belongs to the ITPK1 family.</text>
</comment>
<keyword evidence="4 13" id="KW-0479">Metal-binding</keyword>
<evidence type="ECO:0000313" key="17">
    <source>
        <dbReference type="EMBL" id="KAG6409014.1"/>
    </source>
</evidence>
<evidence type="ECO:0000256" key="11">
    <source>
        <dbReference type="ARBA" id="ARBA00051366"/>
    </source>
</evidence>
<dbReference type="GO" id="GO:0032957">
    <property type="term" value="P:inositol trisphosphate metabolic process"/>
    <property type="evidence" value="ECO:0007669"/>
    <property type="project" value="InterPro"/>
</dbReference>
<evidence type="ECO:0000256" key="7">
    <source>
        <dbReference type="ARBA" id="ARBA00022840"/>
    </source>
</evidence>
<feature type="binding site" evidence="14">
    <location>
        <position position="170"/>
    </location>
    <ligand>
        <name>ATP</name>
        <dbReference type="ChEBI" id="CHEBI:30616"/>
    </ligand>
</feature>
<evidence type="ECO:0000256" key="5">
    <source>
        <dbReference type="ARBA" id="ARBA00022741"/>
    </source>
</evidence>
<dbReference type="GO" id="GO:0000287">
    <property type="term" value="F:magnesium ion binding"/>
    <property type="evidence" value="ECO:0007669"/>
    <property type="project" value="InterPro"/>
</dbReference>
<evidence type="ECO:0000256" key="9">
    <source>
        <dbReference type="ARBA" id="ARBA00033645"/>
    </source>
</evidence>
<dbReference type="Gene3D" id="3.30.1490.220">
    <property type="match status" value="1"/>
</dbReference>
<keyword evidence="3 13" id="KW-0808">Transferase</keyword>
<comment type="catalytic activity">
    <reaction evidence="12">
        <text>1D-myo-inositol 3,4,6-trisphosphate + ATP = 1D-myo-inositol 1,3,4,6-tetrakisphosphate + ADP + H(+)</text>
        <dbReference type="Rhea" id="RHEA:70287"/>
        <dbReference type="ChEBI" id="CHEBI:15378"/>
        <dbReference type="ChEBI" id="CHEBI:30616"/>
        <dbReference type="ChEBI" id="CHEBI:57660"/>
        <dbReference type="ChEBI" id="CHEBI:189099"/>
        <dbReference type="ChEBI" id="CHEBI:456216"/>
    </reaction>
    <physiologicalReaction direction="left-to-right" evidence="12">
        <dbReference type="Rhea" id="RHEA:70288"/>
    </physiologicalReaction>
</comment>
<feature type="binding site" evidence="14">
    <location>
        <position position="120"/>
    </location>
    <ligand>
        <name>ATP</name>
        <dbReference type="ChEBI" id="CHEBI:30616"/>
    </ligand>
</feature>
<dbReference type="EC" id="2.7.1.134" evidence="13"/>
<dbReference type="Pfam" id="PF05770">
    <property type="entry name" value="Ins134_P3_kin"/>
    <property type="match status" value="1"/>
</dbReference>
<sequence length="319" mass="35281">MKLNATILYSCVDDEKEEASTPPSESSPPAPASIVVGYAFTSKKKKSFLKPKFIRFARNKGIQFVPIDLKRALSEQGPFNIVLHKLEGRDWSQVIEDYQRLHPEVTVVDPPEAIQHLRNRQSMLEVVADLKFPESYGKVCTPRQLVISKNPTSVPDEVVKAGLSVPLVVKPLVVDGSVKSHALFLAYDHISLSELEAPMVLQEFINHSGVLFKVFIVGESIKVVRRFSLPDLTETDISTNSGVFGFPRVSGADSSADDVDLDPAVAELPPQPMLEMLAKELHHRLCSRLGAEVLVVAGYGKMPDYEQIFTDFLVSLVQS</sequence>
<evidence type="ECO:0000256" key="8">
    <source>
        <dbReference type="ARBA" id="ARBA00022842"/>
    </source>
</evidence>
<dbReference type="Pfam" id="PF17927">
    <property type="entry name" value="Ins134_P3_kin_N"/>
    <property type="match status" value="1"/>
</dbReference>
<name>A0A8X8XAD9_SALSN</name>
<comment type="subunit">
    <text evidence="2 13">Monomer.</text>
</comment>
<evidence type="ECO:0000256" key="14">
    <source>
        <dbReference type="PIRSR" id="PIRSR038186-1"/>
    </source>
</evidence>
<evidence type="ECO:0000256" key="4">
    <source>
        <dbReference type="ARBA" id="ARBA00022723"/>
    </source>
</evidence>
<dbReference type="PANTHER" id="PTHR14217:SF39">
    <property type="entry name" value="INOSITOL-TETRAKISPHOSPHATE 1-KINASE 3"/>
    <property type="match status" value="1"/>
</dbReference>
<evidence type="ECO:0000256" key="1">
    <source>
        <dbReference type="ARBA" id="ARBA00009601"/>
    </source>
</evidence>
<evidence type="ECO:0000256" key="2">
    <source>
        <dbReference type="ARBA" id="ARBA00011245"/>
    </source>
</evidence>
<dbReference type="GO" id="GO:0005524">
    <property type="term" value="F:ATP binding"/>
    <property type="evidence" value="ECO:0007669"/>
    <property type="project" value="UniProtKB-KW"/>
</dbReference>
<dbReference type="GO" id="GO:0052726">
    <property type="term" value="F:inositol-1,3,4-trisphosphate 5-kinase activity"/>
    <property type="evidence" value="ECO:0007669"/>
    <property type="project" value="InterPro"/>
</dbReference>
<comment type="function">
    <text evidence="13">Kinase that can phosphorylate various inositol polyphosphate such as Ins(3,4,5,6)P4 or Ins(1,3,4)P3.</text>
</comment>
<comment type="caution">
    <text evidence="17">The sequence shown here is derived from an EMBL/GenBank/DDBJ whole genome shotgun (WGS) entry which is preliminary data.</text>
</comment>
<feature type="binding site" evidence="14">
    <location>
        <position position="85"/>
    </location>
    <ligand>
        <name>1D-myo-inositol 1,3,4-trisphosphate</name>
        <dbReference type="ChEBI" id="CHEBI:58414"/>
    </ligand>
</feature>
<comment type="catalytic activity">
    <reaction evidence="9">
        <text>1D-myo-inositol 3,4,5,6-tetrakisphosphate + ATP = 1D-myo-inositol 1,3,4,5,6-pentakisphosphate + ADP + H(+)</text>
        <dbReference type="Rhea" id="RHEA:12452"/>
        <dbReference type="ChEBI" id="CHEBI:15378"/>
        <dbReference type="ChEBI" id="CHEBI:30616"/>
        <dbReference type="ChEBI" id="CHEBI:57539"/>
        <dbReference type="ChEBI" id="CHEBI:57733"/>
        <dbReference type="ChEBI" id="CHEBI:456216"/>
        <dbReference type="EC" id="2.7.1.134"/>
    </reaction>
    <physiologicalReaction direction="left-to-right" evidence="9">
        <dbReference type="Rhea" id="RHEA:12453"/>
    </physiologicalReaction>
    <physiologicalReaction direction="right-to-left" evidence="9">
        <dbReference type="Rhea" id="RHEA:12454"/>
    </physiologicalReaction>
</comment>
<dbReference type="GO" id="GO:0052725">
    <property type="term" value="F:inositol-1,3,4-trisphosphate 6-kinase activity"/>
    <property type="evidence" value="ECO:0007669"/>
    <property type="project" value="InterPro"/>
</dbReference>
<dbReference type="GO" id="GO:0005737">
    <property type="term" value="C:cytoplasm"/>
    <property type="evidence" value="ECO:0007669"/>
    <property type="project" value="TreeGrafter"/>
</dbReference>
<dbReference type="GO" id="GO:0047325">
    <property type="term" value="F:inositol-3,4,5,6-tetrakisphosphate 1-kinase activity"/>
    <property type="evidence" value="ECO:0007669"/>
    <property type="project" value="UniProtKB-EC"/>
</dbReference>
<evidence type="ECO:0000256" key="10">
    <source>
        <dbReference type="ARBA" id="ARBA00051312"/>
    </source>
</evidence>
<evidence type="ECO:0000313" key="18">
    <source>
        <dbReference type="Proteomes" id="UP000298416"/>
    </source>
</evidence>
<evidence type="ECO:0000256" key="13">
    <source>
        <dbReference type="PIRNR" id="PIRNR038186"/>
    </source>
</evidence>
<evidence type="ECO:0000256" key="3">
    <source>
        <dbReference type="ARBA" id="ARBA00022679"/>
    </source>
</evidence>
<reference evidence="17" key="1">
    <citation type="submission" date="2018-01" db="EMBL/GenBank/DDBJ databases">
        <authorList>
            <person name="Mao J.F."/>
        </authorList>
    </citation>
    <scope>NUCLEOTIDE SEQUENCE</scope>
    <source>
        <strain evidence="17">Huo1</strain>
        <tissue evidence="17">Leaf</tissue>
    </source>
</reference>
<comment type="cofactor">
    <cofactor evidence="13">
        <name>Mg(2+)</name>
        <dbReference type="ChEBI" id="CHEBI:18420"/>
    </cofactor>
    <text evidence="13">Binds 2 magnesium ions per subunit.</text>
</comment>
<dbReference type="InterPro" id="IPR040464">
    <property type="entry name" value="InsP(3)kin_ATP-grasp"/>
</dbReference>
<dbReference type="PIRSF" id="PIRSF038186">
    <property type="entry name" value="ITPK"/>
    <property type="match status" value="1"/>
</dbReference>
<reference evidence="17" key="2">
    <citation type="submission" date="2020-08" db="EMBL/GenBank/DDBJ databases">
        <title>Plant Genome Project.</title>
        <authorList>
            <person name="Zhang R.-G."/>
        </authorList>
    </citation>
    <scope>NUCLEOTIDE SEQUENCE</scope>
    <source>
        <strain evidence="17">Huo1</strain>
        <tissue evidence="17">Leaf</tissue>
    </source>
</reference>
<feature type="binding site" evidence="14">
    <location>
        <begin position="202"/>
        <end position="213"/>
    </location>
    <ligand>
        <name>ATP</name>
        <dbReference type="ChEBI" id="CHEBI:30616"/>
    </ligand>
</feature>
<dbReference type="EMBL" id="PNBA02000011">
    <property type="protein sequence ID" value="KAG6409014.1"/>
    <property type="molecule type" value="Genomic_DNA"/>
</dbReference>
<keyword evidence="6 13" id="KW-0418">Kinase</keyword>
<dbReference type="GO" id="GO:0052835">
    <property type="term" value="F:inositol-3,4,6-trisphosphate 1-kinase activity"/>
    <property type="evidence" value="ECO:0007669"/>
    <property type="project" value="UniProtKB-ARBA"/>
</dbReference>
<evidence type="ECO:0000256" key="6">
    <source>
        <dbReference type="ARBA" id="ARBA00022777"/>
    </source>
</evidence>
<dbReference type="FunFam" id="3.30.1490.220:FF:000002">
    <property type="entry name" value="Inositol-tetrakisphosphate 1-kinase"/>
    <property type="match status" value="1"/>
</dbReference>
<evidence type="ECO:0000256" key="12">
    <source>
        <dbReference type="ARBA" id="ARBA00051721"/>
    </source>
</evidence>
<dbReference type="InterPro" id="IPR041429">
    <property type="entry name" value="ITPK1_N"/>
</dbReference>
<organism evidence="17">
    <name type="scientific">Salvia splendens</name>
    <name type="common">Scarlet sage</name>
    <dbReference type="NCBI Taxonomy" id="180675"/>
    <lineage>
        <taxon>Eukaryota</taxon>
        <taxon>Viridiplantae</taxon>
        <taxon>Streptophyta</taxon>
        <taxon>Embryophyta</taxon>
        <taxon>Tracheophyta</taxon>
        <taxon>Spermatophyta</taxon>
        <taxon>Magnoliopsida</taxon>
        <taxon>eudicotyledons</taxon>
        <taxon>Gunneridae</taxon>
        <taxon>Pentapetalae</taxon>
        <taxon>asterids</taxon>
        <taxon>lamiids</taxon>
        <taxon>Lamiales</taxon>
        <taxon>Lamiaceae</taxon>
        <taxon>Nepetoideae</taxon>
        <taxon>Mentheae</taxon>
        <taxon>Salviinae</taxon>
        <taxon>Salvia</taxon>
        <taxon>Salvia subgen. Calosphace</taxon>
        <taxon>core Calosphace</taxon>
    </lineage>
</organism>
<protein>
    <recommendedName>
        <fullName evidence="13">Inositol-tetrakisphosphate 1-kinase</fullName>
        <ecNumber evidence="13">2.7.1.134</ecNumber>
    </recommendedName>
</protein>
<accession>A0A8X8XAD9</accession>
<feature type="binding site" evidence="14">
    <location>
        <position position="44"/>
    </location>
    <ligand>
        <name>1D-myo-inositol 1,3,4-trisphosphate</name>
        <dbReference type="ChEBI" id="CHEBI:58414"/>
    </ligand>
</feature>
<dbReference type="AlphaFoldDB" id="A0A8X8XAD9"/>
<comment type="catalytic activity">
    <reaction evidence="11">
        <text>1D-myo-inositol 1,3,4-trisphosphate + ATP = 1D-myo-inositol 1,3,4,6-tetrakisphosphate + ADP + H(+)</text>
        <dbReference type="Rhea" id="RHEA:20940"/>
        <dbReference type="ChEBI" id="CHEBI:15378"/>
        <dbReference type="ChEBI" id="CHEBI:30616"/>
        <dbReference type="ChEBI" id="CHEBI:57660"/>
        <dbReference type="ChEBI" id="CHEBI:58414"/>
        <dbReference type="ChEBI" id="CHEBI:456216"/>
        <dbReference type="EC" id="2.7.1.159"/>
    </reaction>
    <physiologicalReaction direction="left-to-right" evidence="11">
        <dbReference type="Rhea" id="RHEA:20941"/>
    </physiologicalReaction>
</comment>
<feature type="domain" description="Inositol-tetrakisphosphate 1-kinase N-terminal" evidence="16">
    <location>
        <begin position="35"/>
        <end position="114"/>
    </location>
</feature>
<keyword evidence="18" id="KW-1185">Reference proteome</keyword>
<feature type="domain" description="Inositol 1,3,4-trisphosphate 5/6-kinase ATP-grasp" evidence="15">
    <location>
        <begin position="135"/>
        <end position="289"/>
    </location>
</feature>
<dbReference type="PANTHER" id="PTHR14217">
    <property type="entry name" value="INOSITOL-TETRAKISPHOSPHATE 1-KINASE"/>
    <property type="match status" value="1"/>
</dbReference>
<feature type="binding site" evidence="14">
    <location>
        <position position="228"/>
    </location>
    <ligand>
        <name>ATP</name>
        <dbReference type="ChEBI" id="CHEBI:30616"/>
    </ligand>
</feature>
<keyword evidence="7 13" id="KW-0067">ATP-binding</keyword>
<feature type="binding site" evidence="14">
    <location>
        <position position="213"/>
    </location>
    <ligand>
        <name>1D-myo-inositol 1,3,4-trisphosphate</name>
        <dbReference type="ChEBI" id="CHEBI:58414"/>
    </ligand>
</feature>
<comment type="catalytic activity">
    <reaction evidence="10">
        <text>1D-myo-inositol 1,3,4-trisphosphate + ATP = 1D-myo-inositol 1,3,4,5-tetrakisphosphate + ADP + H(+)</text>
        <dbReference type="Rhea" id="RHEA:13253"/>
        <dbReference type="ChEBI" id="CHEBI:15378"/>
        <dbReference type="ChEBI" id="CHEBI:30616"/>
        <dbReference type="ChEBI" id="CHEBI:57895"/>
        <dbReference type="ChEBI" id="CHEBI:58414"/>
        <dbReference type="ChEBI" id="CHEBI:456216"/>
        <dbReference type="EC" id="2.7.1.159"/>
    </reaction>
    <physiologicalReaction direction="left-to-right" evidence="10">
        <dbReference type="Rhea" id="RHEA:13254"/>
    </physiologicalReaction>
</comment>
<evidence type="ECO:0000259" key="15">
    <source>
        <dbReference type="Pfam" id="PF05770"/>
    </source>
</evidence>
<dbReference type="Proteomes" id="UP000298416">
    <property type="component" value="Unassembled WGS sequence"/>
</dbReference>
<gene>
    <name evidence="17" type="ORF">SASPL_132043</name>
</gene>
<dbReference type="InterPro" id="IPR008656">
    <property type="entry name" value="Inositol_tetrakis-P_1-kinase"/>
</dbReference>
<feature type="binding site" evidence="14">
    <location>
        <position position="181"/>
    </location>
    <ligand>
        <name>1D-myo-inositol 1,3,4-trisphosphate</name>
        <dbReference type="ChEBI" id="CHEBI:58414"/>
    </ligand>
</feature>
<dbReference type="Gene3D" id="3.40.50.11370">
    <property type="match status" value="1"/>
</dbReference>
<keyword evidence="5 13" id="KW-0547">Nucleotide-binding</keyword>